<evidence type="ECO:0000256" key="2">
    <source>
        <dbReference type="ARBA" id="ARBA00023141"/>
    </source>
</evidence>
<dbReference type="SUPFAM" id="SSF51735">
    <property type="entry name" value="NAD(P)-binding Rossmann-fold domains"/>
    <property type="match status" value="1"/>
</dbReference>
<protein>
    <submittedName>
        <fullName evidence="4">Shikimate 5-dehydrogenase</fullName>
    </submittedName>
</protein>
<evidence type="ECO:0000259" key="3">
    <source>
        <dbReference type="Pfam" id="PF08501"/>
    </source>
</evidence>
<dbReference type="GO" id="GO:0009073">
    <property type="term" value="P:aromatic amino acid family biosynthetic process"/>
    <property type="evidence" value="ECO:0007669"/>
    <property type="project" value="UniProtKB-KW"/>
</dbReference>
<dbReference type="GO" id="GO:0004764">
    <property type="term" value="F:shikimate 3-dehydrogenase (NADP+) activity"/>
    <property type="evidence" value="ECO:0007669"/>
    <property type="project" value="InterPro"/>
</dbReference>
<gene>
    <name evidence="4" type="ORF">FC60_GL001013</name>
</gene>
<keyword evidence="2" id="KW-0028">Amino-acid biosynthesis</keyword>
<organism evidence="4 5">
    <name type="scientific">Limosilactobacillus gastricus DSM 16045</name>
    <dbReference type="NCBI Taxonomy" id="1423749"/>
    <lineage>
        <taxon>Bacteria</taxon>
        <taxon>Bacillati</taxon>
        <taxon>Bacillota</taxon>
        <taxon>Bacilli</taxon>
        <taxon>Lactobacillales</taxon>
        <taxon>Lactobacillaceae</taxon>
        <taxon>Limosilactobacillus</taxon>
    </lineage>
</organism>
<feature type="domain" description="Shikimate dehydrogenase substrate binding N-terminal" evidence="3">
    <location>
        <begin position="15"/>
        <end position="96"/>
    </location>
</feature>
<dbReference type="PANTHER" id="PTHR21089:SF1">
    <property type="entry name" value="BIFUNCTIONAL 3-DEHYDROQUINATE DEHYDRATASE_SHIKIMATE DEHYDROGENASE, CHLOROPLASTIC"/>
    <property type="match status" value="1"/>
</dbReference>
<dbReference type="SUPFAM" id="SSF53223">
    <property type="entry name" value="Aminoacid dehydrogenase-like, N-terminal domain"/>
    <property type="match status" value="1"/>
</dbReference>
<comment type="caution">
    <text evidence="4">The sequence shown here is derived from an EMBL/GenBank/DDBJ whole genome shotgun (WGS) entry which is preliminary data.</text>
</comment>
<dbReference type="InterPro" id="IPR036291">
    <property type="entry name" value="NAD(P)-bd_dom_sf"/>
</dbReference>
<evidence type="ECO:0000256" key="1">
    <source>
        <dbReference type="ARBA" id="ARBA00004871"/>
    </source>
</evidence>
<accession>A0A0R1V5D2</accession>
<dbReference type="AlphaFoldDB" id="A0A0R1V5D2"/>
<keyword evidence="5" id="KW-1185">Reference proteome</keyword>
<sequence>MLEDINGHTRLLAFIADPAEHTLSPRMHNYSFEKYGINYVYLAFQINQTTIEQAVNAIRTLDFRGVNLSMPNKQVVAKYLDRIDPVAELANSVNTIVNDNGFLTGYTTDGRGFMNALRDRQVDYQGKTMTMLGCGGAGMPIAVQAHWMEWKRL</sequence>
<dbReference type="Proteomes" id="UP000051739">
    <property type="component" value="Unassembled WGS sequence"/>
</dbReference>
<dbReference type="GO" id="GO:0019632">
    <property type="term" value="P:shikimate metabolic process"/>
    <property type="evidence" value="ECO:0007669"/>
    <property type="project" value="TreeGrafter"/>
</dbReference>
<proteinExistence type="predicted"/>
<reference evidence="4 5" key="1">
    <citation type="journal article" date="2015" name="Genome Announc.">
        <title>Expanding the biotechnology potential of lactobacilli through comparative genomics of 213 strains and associated genera.</title>
        <authorList>
            <person name="Sun Z."/>
            <person name="Harris H.M."/>
            <person name="McCann A."/>
            <person name="Guo C."/>
            <person name="Argimon S."/>
            <person name="Zhang W."/>
            <person name="Yang X."/>
            <person name="Jeffery I.B."/>
            <person name="Cooney J.C."/>
            <person name="Kagawa T.F."/>
            <person name="Liu W."/>
            <person name="Song Y."/>
            <person name="Salvetti E."/>
            <person name="Wrobel A."/>
            <person name="Rasinkangas P."/>
            <person name="Parkhill J."/>
            <person name="Rea M.C."/>
            <person name="O'Sullivan O."/>
            <person name="Ritari J."/>
            <person name="Douillard F.P."/>
            <person name="Paul Ross R."/>
            <person name="Yang R."/>
            <person name="Briner A.E."/>
            <person name="Felis G.E."/>
            <person name="de Vos W.M."/>
            <person name="Barrangou R."/>
            <person name="Klaenhammer T.R."/>
            <person name="Caufield P.W."/>
            <person name="Cui Y."/>
            <person name="Zhang H."/>
            <person name="O'Toole P.W."/>
        </authorList>
    </citation>
    <scope>NUCLEOTIDE SEQUENCE [LARGE SCALE GENOMIC DNA]</scope>
    <source>
        <strain evidence="4 5">DSM 16045</strain>
    </source>
</reference>
<dbReference type="Pfam" id="PF08501">
    <property type="entry name" value="Shikimate_dh_N"/>
    <property type="match status" value="1"/>
</dbReference>
<dbReference type="PATRIC" id="fig|1423749.3.peg.1027"/>
<dbReference type="InterPro" id="IPR022893">
    <property type="entry name" value="Shikimate_DH_fam"/>
</dbReference>
<dbReference type="RefSeq" id="WP_338033683.1">
    <property type="nucleotide sequence ID" value="NZ_AZFN01000026.1"/>
</dbReference>
<name>A0A0R1V5D2_9LACO</name>
<keyword evidence="2" id="KW-0057">Aromatic amino acid biosynthesis</keyword>
<dbReference type="GO" id="GO:0009423">
    <property type="term" value="P:chorismate biosynthetic process"/>
    <property type="evidence" value="ECO:0007669"/>
    <property type="project" value="TreeGrafter"/>
</dbReference>
<dbReference type="PANTHER" id="PTHR21089">
    <property type="entry name" value="SHIKIMATE DEHYDROGENASE"/>
    <property type="match status" value="1"/>
</dbReference>
<dbReference type="Gene3D" id="3.40.50.10860">
    <property type="entry name" value="Leucine Dehydrogenase, chain A, domain 1"/>
    <property type="match status" value="1"/>
</dbReference>
<evidence type="ECO:0000313" key="5">
    <source>
        <dbReference type="Proteomes" id="UP000051739"/>
    </source>
</evidence>
<evidence type="ECO:0000313" key="4">
    <source>
        <dbReference type="EMBL" id="KRM00798.1"/>
    </source>
</evidence>
<dbReference type="InterPro" id="IPR046346">
    <property type="entry name" value="Aminoacid_DH-like_N_sf"/>
</dbReference>
<dbReference type="EMBL" id="AZFN01000026">
    <property type="protein sequence ID" value="KRM00798.1"/>
    <property type="molecule type" value="Genomic_DNA"/>
</dbReference>
<dbReference type="InterPro" id="IPR013708">
    <property type="entry name" value="Shikimate_DH-bd_N"/>
</dbReference>
<comment type="pathway">
    <text evidence="1">Metabolic intermediate biosynthesis; chorismate biosynthesis; chorismate from D-erythrose 4-phosphate and phosphoenolpyruvate: step 4/7.</text>
</comment>